<protein>
    <recommendedName>
        <fullName evidence="4">Tetratricopeptide repeat protein</fullName>
    </recommendedName>
</protein>
<evidence type="ECO:0000256" key="1">
    <source>
        <dbReference type="SAM" id="Coils"/>
    </source>
</evidence>
<comment type="caution">
    <text evidence="2">The sequence shown here is derived from an EMBL/GenBank/DDBJ whole genome shotgun (WGS) entry which is preliminary data.</text>
</comment>
<dbReference type="InterPro" id="IPR011990">
    <property type="entry name" value="TPR-like_helical_dom_sf"/>
</dbReference>
<gene>
    <name evidence="2" type="ORF">DLJ74_07345</name>
</gene>
<dbReference type="EMBL" id="QGTD01000008">
    <property type="protein sequence ID" value="PWU68261.1"/>
    <property type="molecule type" value="Genomic_DNA"/>
</dbReference>
<name>A0A317KXL2_9BACI</name>
<organism evidence="2 3">
    <name type="scientific">Gracilibacillus dipsosauri</name>
    <dbReference type="NCBI Taxonomy" id="178340"/>
    <lineage>
        <taxon>Bacteria</taxon>
        <taxon>Bacillati</taxon>
        <taxon>Bacillota</taxon>
        <taxon>Bacilli</taxon>
        <taxon>Bacillales</taxon>
        <taxon>Bacillaceae</taxon>
        <taxon>Gracilibacillus</taxon>
    </lineage>
</organism>
<keyword evidence="3" id="KW-1185">Reference proteome</keyword>
<feature type="coiled-coil region" evidence="1">
    <location>
        <begin position="115"/>
        <end position="158"/>
    </location>
</feature>
<dbReference type="Gene3D" id="1.25.40.10">
    <property type="entry name" value="Tetratricopeptide repeat domain"/>
    <property type="match status" value="1"/>
</dbReference>
<accession>A0A317KXL2</accession>
<keyword evidence="1" id="KW-0175">Coiled coil</keyword>
<dbReference type="SUPFAM" id="SSF116965">
    <property type="entry name" value="Hypothetical protein MPN330"/>
    <property type="match status" value="1"/>
</dbReference>
<proteinExistence type="predicted"/>
<sequence>MKEENLIIFPKWKDDLEGKAKSAMQENDYKKAYDYFHQLTENGVHSHEVLTGKLICMMELNMDEEVESLCEQLIAEKDDYYASYVHIYATLLFQASKYKEVMYLIENALHEGIITEAMEEQLKQMYQLSKELQQQEDKKSYQEVLKVLNEAIDAKNDRQQWYMIKRLVSLNIREDIPLLREMLVTSDIHPVVKTAILEFYRKADITDHIEIEKFQVKDTIPINNATIFNLQKFYDGVYQYLEEIEQNEPTNFQMIQFILERFTYVYVPFLPQEENYQLLAEALEYYVDRSLEVFDAQSVLQGERMKEEYIKMIDLSEALYGSILDV</sequence>
<dbReference type="Proteomes" id="UP000245624">
    <property type="component" value="Unassembled WGS sequence"/>
</dbReference>
<dbReference type="AlphaFoldDB" id="A0A317KXL2"/>
<reference evidence="2 3" key="1">
    <citation type="submission" date="2018-05" db="EMBL/GenBank/DDBJ databases">
        <title>Genomic analysis of Gracilibacillus dipsosauri DD1 reveals novel features of a salt-tolerant amylase.</title>
        <authorList>
            <person name="Deutch C.E."/>
            <person name="Yang S."/>
        </authorList>
    </citation>
    <scope>NUCLEOTIDE SEQUENCE [LARGE SCALE GENOMIC DNA]</scope>
    <source>
        <strain evidence="2 3">DD1</strain>
    </source>
</reference>
<evidence type="ECO:0000313" key="3">
    <source>
        <dbReference type="Proteomes" id="UP000245624"/>
    </source>
</evidence>
<evidence type="ECO:0008006" key="4">
    <source>
        <dbReference type="Google" id="ProtNLM"/>
    </source>
</evidence>
<dbReference type="SUPFAM" id="SSF48452">
    <property type="entry name" value="TPR-like"/>
    <property type="match status" value="1"/>
</dbReference>
<dbReference type="OrthoDB" id="2364593at2"/>
<evidence type="ECO:0000313" key="2">
    <source>
        <dbReference type="EMBL" id="PWU68261.1"/>
    </source>
</evidence>
<dbReference type="RefSeq" id="WP_109983978.1">
    <property type="nucleotide sequence ID" value="NZ_QGTD01000008.1"/>
</dbReference>